<dbReference type="SUPFAM" id="SSF50998">
    <property type="entry name" value="Quinoprotein alcohol dehydrogenase-like"/>
    <property type="match status" value="1"/>
</dbReference>
<dbReference type="Pfam" id="PF14269">
    <property type="entry name" value="Arylsulfotran_2"/>
    <property type="match status" value="1"/>
</dbReference>
<feature type="non-terminal residue" evidence="1">
    <location>
        <position position="1"/>
    </location>
</feature>
<protein>
    <recommendedName>
        <fullName evidence="2">Aryl sulfotransferase</fullName>
    </recommendedName>
</protein>
<evidence type="ECO:0008006" key="2">
    <source>
        <dbReference type="Google" id="ProtNLM"/>
    </source>
</evidence>
<dbReference type="InterPro" id="IPR053143">
    <property type="entry name" value="Arylsulfate_ST"/>
</dbReference>
<dbReference type="PANTHER" id="PTHR35340:SF5">
    <property type="entry name" value="ASST-DOMAIN-CONTAINING PROTEIN"/>
    <property type="match status" value="1"/>
</dbReference>
<proteinExistence type="predicted"/>
<dbReference type="AlphaFoldDB" id="A0A382ZJ35"/>
<dbReference type="EMBL" id="UINC01184143">
    <property type="protein sequence ID" value="SVD95219.1"/>
    <property type="molecule type" value="Genomic_DNA"/>
</dbReference>
<dbReference type="PANTHER" id="PTHR35340">
    <property type="entry name" value="PQQ ENZYME REPEAT PROTEIN-RELATED"/>
    <property type="match status" value="1"/>
</dbReference>
<dbReference type="InterPro" id="IPR015943">
    <property type="entry name" value="WD40/YVTN_repeat-like_dom_sf"/>
</dbReference>
<name>A0A382ZJ35_9ZZZZ</name>
<reference evidence="1" key="1">
    <citation type="submission" date="2018-05" db="EMBL/GenBank/DDBJ databases">
        <authorList>
            <person name="Lanie J.A."/>
            <person name="Ng W.-L."/>
            <person name="Kazmierczak K.M."/>
            <person name="Andrzejewski T.M."/>
            <person name="Davidsen T.M."/>
            <person name="Wayne K.J."/>
            <person name="Tettelin H."/>
            <person name="Glass J.I."/>
            <person name="Rusch D."/>
            <person name="Podicherti R."/>
            <person name="Tsui H.-C.T."/>
            <person name="Winkler M.E."/>
        </authorList>
    </citation>
    <scope>NUCLEOTIDE SEQUENCE</scope>
</reference>
<organism evidence="1">
    <name type="scientific">marine metagenome</name>
    <dbReference type="NCBI Taxonomy" id="408172"/>
    <lineage>
        <taxon>unclassified sequences</taxon>
        <taxon>metagenomes</taxon>
        <taxon>ecological metagenomes</taxon>
    </lineage>
</organism>
<sequence>QIKGGTPSGKAGEEMLGDVVQEITTKGEIVYSWRSWDHLDPEDDIICQLKNREEWTHQNSLNVTSEGDLLVSFRRTDTVGIVNKDTGDFSWKWGPGAISHQHHPTYLDNGHVLLFDNGCHRSGPTFSRVIEVDPATNEIAWEYQGDPSISFYSFHISGAERLANGNTLICEGAPGRIFEVTPDQEIVWEYVNPMAGRTVARGMPNTPFSVFRAHRYGPDHPGLQGKGLDPGKYAELNRKHAGG</sequence>
<dbReference type="Gene3D" id="2.130.10.10">
    <property type="entry name" value="YVTN repeat-like/Quinoprotein amine dehydrogenase"/>
    <property type="match status" value="1"/>
</dbReference>
<evidence type="ECO:0000313" key="1">
    <source>
        <dbReference type="EMBL" id="SVD95219.1"/>
    </source>
</evidence>
<dbReference type="InterPro" id="IPR011047">
    <property type="entry name" value="Quinoprotein_ADH-like_sf"/>
</dbReference>
<dbReference type="InterPro" id="IPR039535">
    <property type="entry name" value="ASST-like"/>
</dbReference>
<accession>A0A382ZJ35</accession>
<gene>
    <name evidence="1" type="ORF">METZ01_LOCUS448073</name>
</gene>